<organism evidence="11 12">
    <name type="scientific">Plasmodium relictum</name>
    <dbReference type="NCBI Taxonomy" id="85471"/>
    <lineage>
        <taxon>Eukaryota</taxon>
        <taxon>Sar</taxon>
        <taxon>Alveolata</taxon>
        <taxon>Apicomplexa</taxon>
        <taxon>Aconoidasida</taxon>
        <taxon>Haemosporida</taxon>
        <taxon>Plasmodiidae</taxon>
        <taxon>Plasmodium</taxon>
        <taxon>Plasmodium (Haemamoeba)</taxon>
    </lineage>
</organism>
<evidence type="ECO:0000256" key="5">
    <source>
        <dbReference type="ARBA" id="ARBA00022723"/>
    </source>
</evidence>
<proteinExistence type="inferred from homology"/>
<evidence type="ECO:0000256" key="7">
    <source>
        <dbReference type="ARBA" id="ARBA00023004"/>
    </source>
</evidence>
<evidence type="ECO:0000313" key="11">
    <source>
        <dbReference type="EMBL" id="CRG99295.1"/>
    </source>
</evidence>
<dbReference type="GO" id="GO:0046872">
    <property type="term" value="F:metal ion binding"/>
    <property type="evidence" value="ECO:0007669"/>
    <property type="project" value="UniProtKB-KW"/>
</dbReference>
<evidence type="ECO:0000256" key="6">
    <source>
        <dbReference type="ARBA" id="ARBA00022982"/>
    </source>
</evidence>
<dbReference type="GO" id="GO:0009055">
    <property type="term" value="F:electron transfer activity"/>
    <property type="evidence" value="ECO:0007669"/>
    <property type="project" value="InterPro"/>
</dbReference>
<keyword evidence="12" id="KW-1185">Reference proteome</keyword>
<protein>
    <submittedName>
        <fullName evidence="11">Cytochrome c2, putative</fullName>
    </submittedName>
</protein>
<dbReference type="KEGG" id="prel:PRELSG_0705900"/>
<dbReference type="AlphaFoldDB" id="A0A1J1H3K1"/>
<dbReference type="GO" id="GO:0020037">
    <property type="term" value="F:heme binding"/>
    <property type="evidence" value="ECO:0007669"/>
    <property type="project" value="InterPro"/>
</dbReference>
<dbReference type="EMBL" id="LN835302">
    <property type="protein sequence ID" value="CRG99295.1"/>
    <property type="molecule type" value="Genomic_DNA"/>
</dbReference>
<keyword evidence="4 8" id="KW-0349">Heme</keyword>
<comment type="subcellular location">
    <subcellularLocation>
        <location evidence="1">Mitochondrion intermembrane space</location>
    </subcellularLocation>
</comment>
<dbReference type="InterPro" id="IPR036909">
    <property type="entry name" value="Cyt_c-like_dom_sf"/>
</dbReference>
<feature type="domain" description="Cytochrome c" evidence="10">
    <location>
        <begin position="24"/>
        <end position="133"/>
    </location>
</feature>
<dbReference type="InterPro" id="IPR009056">
    <property type="entry name" value="Cyt_c-like_dom"/>
</dbReference>
<dbReference type="SUPFAM" id="SSF46626">
    <property type="entry name" value="Cytochrome c"/>
    <property type="match status" value="1"/>
</dbReference>
<keyword evidence="5 8" id="KW-0479">Metal-binding</keyword>
<dbReference type="OMA" id="WNDINLM"/>
<evidence type="ECO:0000256" key="4">
    <source>
        <dbReference type="ARBA" id="ARBA00022617"/>
    </source>
</evidence>
<evidence type="ECO:0000256" key="2">
    <source>
        <dbReference type="ARBA" id="ARBA00006488"/>
    </source>
</evidence>
<comment type="similarity">
    <text evidence="2 9">Belongs to the cytochrome c family.</text>
</comment>
<evidence type="ECO:0000313" key="12">
    <source>
        <dbReference type="Proteomes" id="UP000220158"/>
    </source>
</evidence>
<dbReference type="GeneID" id="39735396"/>
<dbReference type="PANTHER" id="PTHR11961">
    <property type="entry name" value="CYTOCHROME C"/>
    <property type="match status" value="1"/>
</dbReference>
<dbReference type="Pfam" id="PF00034">
    <property type="entry name" value="Cytochrom_C"/>
    <property type="match status" value="1"/>
</dbReference>
<sequence>MSAAGRVKLYGNDNIPDDFILPSGDCFRGYKLFKKYCQQCHSISKNNEINQGTSMIGPNLYGLYGRTAGLYKNSLYRASDLLKNSGIVWNDINLMRYLQNPNMFIEGNIHMNFKGINNLQDKVDLIWFIKYMCHIDWINKARDNEKQQ</sequence>
<dbReference type="InterPro" id="IPR002327">
    <property type="entry name" value="Cyt_c_1A/1B"/>
</dbReference>
<evidence type="ECO:0000256" key="8">
    <source>
        <dbReference type="PROSITE-ProRule" id="PRU00433"/>
    </source>
</evidence>
<dbReference type="Gene3D" id="1.10.760.10">
    <property type="entry name" value="Cytochrome c-like domain"/>
    <property type="match status" value="1"/>
</dbReference>
<dbReference type="GO" id="GO:0005758">
    <property type="term" value="C:mitochondrial intermembrane space"/>
    <property type="evidence" value="ECO:0007669"/>
    <property type="project" value="UniProtKB-SubCell"/>
</dbReference>
<dbReference type="OrthoDB" id="449280at2759"/>
<keyword evidence="6" id="KW-0249">Electron transport</keyword>
<evidence type="ECO:0000256" key="3">
    <source>
        <dbReference type="ARBA" id="ARBA00022448"/>
    </source>
</evidence>
<evidence type="ECO:0000259" key="10">
    <source>
        <dbReference type="PROSITE" id="PS51007"/>
    </source>
</evidence>
<evidence type="ECO:0000256" key="9">
    <source>
        <dbReference type="RuleBase" id="RU004426"/>
    </source>
</evidence>
<dbReference type="RefSeq" id="XP_028532302.1">
    <property type="nucleotide sequence ID" value="XM_028675743.1"/>
</dbReference>
<gene>
    <name evidence="11" type="ORF">PRELSG_0705900</name>
</gene>
<accession>A0A1J1H3K1</accession>
<dbReference type="PROSITE" id="PS51007">
    <property type="entry name" value="CYTC"/>
    <property type="match status" value="1"/>
</dbReference>
<reference evidence="11 12" key="1">
    <citation type="submission" date="2015-04" db="EMBL/GenBank/DDBJ databases">
        <authorList>
            <consortium name="Pathogen Informatics"/>
        </authorList>
    </citation>
    <scope>NUCLEOTIDE SEQUENCE [LARGE SCALE GENOMIC DNA]</scope>
    <source>
        <strain evidence="11 12">SGS1</strain>
    </source>
</reference>
<keyword evidence="7 8" id="KW-0408">Iron</keyword>
<name>A0A1J1H3K1_PLARL</name>
<keyword evidence="3" id="KW-0813">Transport</keyword>
<dbReference type="Proteomes" id="UP000220158">
    <property type="component" value="Chromosome 7"/>
</dbReference>
<evidence type="ECO:0000256" key="1">
    <source>
        <dbReference type="ARBA" id="ARBA00004569"/>
    </source>
</evidence>
<dbReference type="VEuPathDB" id="PlasmoDB:PRELSG_0705900"/>